<keyword evidence="1" id="KW-1133">Transmembrane helix</keyword>
<gene>
    <name evidence="2" type="ORF">DFQ07_0048</name>
</gene>
<accession>A0A4R6TJQ2</accession>
<evidence type="ECO:0000313" key="3">
    <source>
        <dbReference type="Proteomes" id="UP000295390"/>
    </source>
</evidence>
<dbReference type="Proteomes" id="UP000295390">
    <property type="component" value="Unassembled WGS sequence"/>
</dbReference>
<organism evidence="2 3">
    <name type="scientific">Tenacibaculum caenipelagi</name>
    <dbReference type="NCBI Taxonomy" id="1325435"/>
    <lineage>
        <taxon>Bacteria</taxon>
        <taxon>Pseudomonadati</taxon>
        <taxon>Bacteroidota</taxon>
        <taxon>Flavobacteriia</taxon>
        <taxon>Flavobacteriales</taxon>
        <taxon>Flavobacteriaceae</taxon>
        <taxon>Tenacibaculum</taxon>
    </lineage>
</organism>
<keyword evidence="1" id="KW-0812">Transmembrane</keyword>
<evidence type="ECO:0000313" key="2">
    <source>
        <dbReference type="EMBL" id="TDQ29728.1"/>
    </source>
</evidence>
<proteinExistence type="predicted"/>
<reference evidence="2 3" key="1">
    <citation type="submission" date="2019-03" db="EMBL/GenBank/DDBJ databases">
        <title>Genomic Encyclopedia of Type Strains, Phase III (KMG-III): the genomes of soil and plant-associated and newly described type strains.</title>
        <authorList>
            <person name="Whitman W."/>
        </authorList>
    </citation>
    <scope>NUCLEOTIDE SEQUENCE [LARGE SCALE GENOMIC DNA]</scope>
    <source>
        <strain evidence="2 3">CECT 8283</strain>
    </source>
</reference>
<comment type="caution">
    <text evidence="2">The sequence shown here is derived from an EMBL/GenBank/DDBJ whole genome shotgun (WGS) entry which is preliminary data.</text>
</comment>
<keyword evidence="3" id="KW-1185">Reference proteome</keyword>
<dbReference type="AlphaFoldDB" id="A0A4R6TJQ2"/>
<feature type="transmembrane region" description="Helical" evidence="1">
    <location>
        <begin position="38"/>
        <end position="56"/>
    </location>
</feature>
<keyword evidence="1" id="KW-0472">Membrane</keyword>
<evidence type="ECO:0000256" key="1">
    <source>
        <dbReference type="SAM" id="Phobius"/>
    </source>
</evidence>
<protein>
    <submittedName>
        <fullName evidence="2">Uncharacterized protein</fullName>
    </submittedName>
</protein>
<sequence length="64" mass="7303">MKNVRKIFDVVSVLFAIILVFWLTQINYSDLSFESNSSPYLGIITAVLFIAVMQFAKKTIKNKS</sequence>
<dbReference type="EMBL" id="SNYH01000001">
    <property type="protein sequence ID" value="TDQ29728.1"/>
    <property type="molecule type" value="Genomic_DNA"/>
</dbReference>
<name>A0A4R6TJQ2_9FLAO</name>
<feature type="transmembrane region" description="Helical" evidence="1">
    <location>
        <begin position="7"/>
        <end position="26"/>
    </location>
</feature>